<feature type="non-terminal residue" evidence="1">
    <location>
        <position position="37"/>
    </location>
</feature>
<dbReference type="EMBL" id="MOOB01000438">
    <property type="protein sequence ID" value="OQE55484.1"/>
    <property type="molecule type" value="Genomic_DNA"/>
</dbReference>
<reference evidence="2" key="1">
    <citation type="journal article" date="2017" name="Nat. Microbiol.">
        <title>Global analysis of biosynthetic gene clusters reveals vast potential of secondary metabolite production in Penicillium species.</title>
        <authorList>
            <person name="Nielsen J.C."/>
            <person name="Grijseels S."/>
            <person name="Prigent S."/>
            <person name="Ji B."/>
            <person name="Dainat J."/>
            <person name="Nielsen K.F."/>
            <person name="Frisvad J.C."/>
            <person name="Workman M."/>
            <person name="Nielsen J."/>
        </authorList>
    </citation>
    <scope>NUCLEOTIDE SEQUENCE [LARGE SCALE GENOMIC DNA]</scope>
    <source>
        <strain evidence="2">IBT 13039</strain>
    </source>
</reference>
<evidence type="ECO:0000313" key="2">
    <source>
        <dbReference type="Proteomes" id="UP000191691"/>
    </source>
</evidence>
<dbReference type="AlphaFoldDB" id="A0A1V6VY20"/>
<name>A0A1V6VY20_PENNA</name>
<comment type="caution">
    <text evidence="1">The sequence shown here is derived from an EMBL/GenBank/DDBJ whole genome shotgun (WGS) entry which is preliminary data.</text>
</comment>
<organism evidence="1 2">
    <name type="scientific">Penicillium nalgiovense</name>
    <dbReference type="NCBI Taxonomy" id="60175"/>
    <lineage>
        <taxon>Eukaryota</taxon>
        <taxon>Fungi</taxon>
        <taxon>Dikarya</taxon>
        <taxon>Ascomycota</taxon>
        <taxon>Pezizomycotina</taxon>
        <taxon>Eurotiomycetes</taxon>
        <taxon>Eurotiomycetidae</taxon>
        <taxon>Eurotiales</taxon>
        <taxon>Aspergillaceae</taxon>
        <taxon>Penicillium</taxon>
    </lineage>
</organism>
<keyword evidence="2" id="KW-1185">Reference proteome</keyword>
<sequence>MPSRPSDTTSSVRPLYARSSVAFGHPALSGFSDLGSF</sequence>
<accession>A0A1V6VY20</accession>
<dbReference type="Proteomes" id="UP000191691">
    <property type="component" value="Unassembled WGS sequence"/>
</dbReference>
<gene>
    <name evidence="1" type="ORF">PENNAL_c0438G08406</name>
</gene>
<protein>
    <submittedName>
        <fullName evidence="1">Uncharacterized protein</fullName>
    </submittedName>
</protein>
<evidence type="ECO:0000313" key="1">
    <source>
        <dbReference type="EMBL" id="OQE55484.1"/>
    </source>
</evidence>
<proteinExistence type="predicted"/>